<feature type="compositionally biased region" description="Basic and acidic residues" evidence="1">
    <location>
        <begin position="22"/>
        <end position="38"/>
    </location>
</feature>
<organism evidence="2 3">
    <name type="scientific">Trichogramma brassicae</name>
    <dbReference type="NCBI Taxonomy" id="86971"/>
    <lineage>
        <taxon>Eukaryota</taxon>
        <taxon>Metazoa</taxon>
        <taxon>Ecdysozoa</taxon>
        <taxon>Arthropoda</taxon>
        <taxon>Hexapoda</taxon>
        <taxon>Insecta</taxon>
        <taxon>Pterygota</taxon>
        <taxon>Neoptera</taxon>
        <taxon>Endopterygota</taxon>
        <taxon>Hymenoptera</taxon>
        <taxon>Apocrita</taxon>
        <taxon>Proctotrupomorpha</taxon>
        <taxon>Chalcidoidea</taxon>
        <taxon>Trichogrammatidae</taxon>
        <taxon>Trichogramma</taxon>
    </lineage>
</organism>
<dbReference type="AlphaFoldDB" id="A0A6H5J2F4"/>
<evidence type="ECO:0000313" key="2">
    <source>
        <dbReference type="EMBL" id="CAB0044288.1"/>
    </source>
</evidence>
<reference evidence="2 3" key="1">
    <citation type="submission" date="2020-02" db="EMBL/GenBank/DDBJ databases">
        <authorList>
            <person name="Ferguson B K."/>
        </authorList>
    </citation>
    <scope>NUCLEOTIDE SEQUENCE [LARGE SCALE GENOMIC DNA]</scope>
</reference>
<keyword evidence="3" id="KW-1185">Reference proteome</keyword>
<gene>
    <name evidence="2" type="ORF">TBRA_LOCUS15876</name>
</gene>
<dbReference type="Proteomes" id="UP000479190">
    <property type="component" value="Unassembled WGS sequence"/>
</dbReference>
<sequence>MISAGLASRSERIRVLKPSITNERERDGRSRRAQDGRRPRVRPSSSPLAPRSCKMAVPHVAVRAEFKRAARGYVRRAVDSMNARCSPRGRCRCAGGDDDAAQHRVADADAPVEMMTLLNTAWQLPMRRWRRCRCSTPRGRCRCAGGDDVHRGGQCRVASVTRRRARRNVALMRASRNTQFALCSCRDRRGYGNLRMTPVASIAFSILTSTGSASGGPSIVGSSCVPRNVVLVEPWMIMSKENYYLS</sequence>
<proteinExistence type="predicted"/>
<feature type="region of interest" description="Disordered" evidence="1">
    <location>
        <begin position="17"/>
        <end position="54"/>
    </location>
</feature>
<name>A0A6H5J2F4_9HYME</name>
<dbReference type="EMBL" id="CADCXV010001426">
    <property type="protein sequence ID" value="CAB0044288.1"/>
    <property type="molecule type" value="Genomic_DNA"/>
</dbReference>
<evidence type="ECO:0000256" key="1">
    <source>
        <dbReference type="SAM" id="MobiDB-lite"/>
    </source>
</evidence>
<accession>A0A6H5J2F4</accession>
<evidence type="ECO:0000313" key="3">
    <source>
        <dbReference type="Proteomes" id="UP000479190"/>
    </source>
</evidence>
<protein>
    <submittedName>
        <fullName evidence="2">Uncharacterized protein</fullName>
    </submittedName>
</protein>
<feature type="compositionally biased region" description="Low complexity" evidence="1">
    <location>
        <begin position="42"/>
        <end position="52"/>
    </location>
</feature>